<feature type="region of interest" description="Disordered" evidence="1">
    <location>
        <begin position="581"/>
        <end position="603"/>
    </location>
</feature>
<keyword evidence="3" id="KW-1185">Reference proteome</keyword>
<gene>
    <name evidence="2" type="ORF">Pcinc_022251</name>
</gene>
<comment type="caution">
    <text evidence="2">The sequence shown here is derived from an EMBL/GenBank/DDBJ whole genome shotgun (WGS) entry which is preliminary data.</text>
</comment>
<feature type="region of interest" description="Disordered" evidence="1">
    <location>
        <begin position="178"/>
        <end position="226"/>
    </location>
</feature>
<evidence type="ECO:0000256" key="1">
    <source>
        <dbReference type="SAM" id="MobiDB-lite"/>
    </source>
</evidence>
<organism evidence="2 3">
    <name type="scientific">Petrolisthes cinctipes</name>
    <name type="common">Flat porcelain crab</name>
    <dbReference type="NCBI Taxonomy" id="88211"/>
    <lineage>
        <taxon>Eukaryota</taxon>
        <taxon>Metazoa</taxon>
        <taxon>Ecdysozoa</taxon>
        <taxon>Arthropoda</taxon>
        <taxon>Crustacea</taxon>
        <taxon>Multicrustacea</taxon>
        <taxon>Malacostraca</taxon>
        <taxon>Eumalacostraca</taxon>
        <taxon>Eucarida</taxon>
        <taxon>Decapoda</taxon>
        <taxon>Pleocyemata</taxon>
        <taxon>Anomura</taxon>
        <taxon>Galatheoidea</taxon>
        <taxon>Porcellanidae</taxon>
        <taxon>Petrolisthes</taxon>
    </lineage>
</organism>
<dbReference type="AlphaFoldDB" id="A0AAE1FFP4"/>
<evidence type="ECO:0000313" key="3">
    <source>
        <dbReference type="Proteomes" id="UP001286313"/>
    </source>
</evidence>
<reference evidence="2" key="1">
    <citation type="submission" date="2023-10" db="EMBL/GenBank/DDBJ databases">
        <title>Genome assemblies of two species of porcelain crab, Petrolisthes cinctipes and Petrolisthes manimaculis (Anomura: Porcellanidae).</title>
        <authorList>
            <person name="Angst P."/>
        </authorList>
    </citation>
    <scope>NUCLEOTIDE SEQUENCE</scope>
    <source>
        <strain evidence="2">PB745_01</strain>
        <tissue evidence="2">Gill</tissue>
    </source>
</reference>
<accession>A0AAE1FFP4</accession>
<sequence>MEGRGVCARDSCPVRVSWDGHPCCSTHSPCYSDSGFDPESCPVCSSWVNEIMNVSPSSRSTLPAFLSLRNCWNRAKKISLKRNHHLAWVDHNLMVQLGLTRSTVASLPSISRISGEVAHSPARVSTPEVGSTRPPQSGPLSEVVHASRMGHSLFSPQRDAAHPTSPSYPESELIAVRKNLSYSEEQGRISQRSRGTKRRRRSSDSSSSPSQPRSHFPNQPSRTMTNDDIKKYIGDVLAAHSSQRLDPNVISDSSNDDGDPVDPIQYLELEQSVASTPPAPAVGTPGYQSEAWSRLPASWICTWSNNKLTAFSPATPPDVGHIERKDVYLNWKTEDDGTSVVYYKPHPPSNTPQVLQVTPKTTLDSMAKLLQSPLLNPDGQAKVSQLEGKDTIVVPSTVDLGKGSQDWESFFRKAMDDRKPAGRHTKPQSFPVRLPESCGGDSLRRFLWPREKERLVVPYQLHRPNDQLMGAEWAARQQLAHLLSSTVTASFLRDWAKRLSLGFNSLQADDLRDILSGMSTVADGLAASLSSSIPMACRKAAECRLAARKAAIKDLYPASHRLLMRSSPLSASLLDQLETDKVIGAQPSRGRGASEGQSSSRTQ</sequence>
<name>A0AAE1FFP4_PETCI</name>
<evidence type="ECO:0000313" key="2">
    <source>
        <dbReference type="EMBL" id="KAK3872681.1"/>
    </source>
</evidence>
<feature type="compositionally biased region" description="Low complexity" evidence="1">
    <location>
        <begin position="204"/>
        <end position="214"/>
    </location>
</feature>
<dbReference type="Proteomes" id="UP001286313">
    <property type="component" value="Unassembled WGS sequence"/>
</dbReference>
<dbReference type="EMBL" id="JAWQEG010002330">
    <property type="protein sequence ID" value="KAK3872681.1"/>
    <property type="molecule type" value="Genomic_DNA"/>
</dbReference>
<protein>
    <submittedName>
        <fullName evidence="2">Uncharacterized protein</fullName>
    </submittedName>
</protein>
<feature type="region of interest" description="Disordered" evidence="1">
    <location>
        <begin position="115"/>
        <end position="141"/>
    </location>
</feature>
<proteinExistence type="predicted"/>